<dbReference type="CDD" id="cd11043">
    <property type="entry name" value="CYP90-like"/>
    <property type="match status" value="1"/>
</dbReference>
<evidence type="ECO:0000256" key="10">
    <source>
        <dbReference type="PIRSR" id="PIRSR602401-1"/>
    </source>
</evidence>
<dbReference type="PROSITE" id="PS00086">
    <property type="entry name" value="CYTOCHROME_P450"/>
    <property type="match status" value="1"/>
</dbReference>
<dbReference type="SUPFAM" id="SSF48264">
    <property type="entry name" value="Cytochrome P450"/>
    <property type="match status" value="1"/>
</dbReference>
<keyword evidence="8 10" id="KW-0408">Iron</keyword>
<dbReference type="InterPro" id="IPR017972">
    <property type="entry name" value="Cyt_P450_CS"/>
</dbReference>
<protein>
    <submittedName>
        <fullName evidence="12">OLC1v1023573C1</fullName>
    </submittedName>
</protein>
<keyword evidence="7 11" id="KW-0560">Oxidoreductase</keyword>
<keyword evidence="13" id="KW-1185">Reference proteome</keyword>
<evidence type="ECO:0000256" key="3">
    <source>
        <dbReference type="ARBA" id="ARBA00010617"/>
    </source>
</evidence>
<gene>
    <name evidence="12" type="ORF">OLC1_LOCUS1493</name>
</gene>
<dbReference type="Gene3D" id="1.10.630.10">
    <property type="entry name" value="Cytochrome P450"/>
    <property type="match status" value="1"/>
</dbReference>
<dbReference type="InterPro" id="IPR036396">
    <property type="entry name" value="Cyt_P450_sf"/>
</dbReference>
<evidence type="ECO:0000256" key="4">
    <source>
        <dbReference type="ARBA" id="ARBA00022692"/>
    </source>
</evidence>
<dbReference type="EMBL" id="OX459118">
    <property type="protein sequence ID" value="CAI9089072.1"/>
    <property type="molecule type" value="Genomic_DNA"/>
</dbReference>
<keyword evidence="9" id="KW-0472">Membrane</keyword>
<dbReference type="PANTHER" id="PTHR24286">
    <property type="entry name" value="CYTOCHROME P450 26"/>
    <property type="match status" value="1"/>
</dbReference>
<dbReference type="Pfam" id="PF00067">
    <property type="entry name" value="p450"/>
    <property type="match status" value="1"/>
</dbReference>
<dbReference type="FunFam" id="1.10.630.10:FF:000022">
    <property type="entry name" value="Taxadiene 5-alpha hydroxylase"/>
    <property type="match status" value="1"/>
</dbReference>
<keyword evidence="6" id="KW-1133">Transmembrane helix</keyword>
<comment type="subcellular location">
    <subcellularLocation>
        <location evidence="2">Membrane</location>
        <topology evidence="2">Single-pass membrane protein</topology>
    </subcellularLocation>
</comment>
<evidence type="ECO:0000256" key="7">
    <source>
        <dbReference type="ARBA" id="ARBA00023002"/>
    </source>
</evidence>
<keyword evidence="5 10" id="KW-0479">Metal-binding</keyword>
<dbReference type="Proteomes" id="UP001161247">
    <property type="component" value="Chromosome 1"/>
</dbReference>
<evidence type="ECO:0000313" key="12">
    <source>
        <dbReference type="EMBL" id="CAI9089072.1"/>
    </source>
</evidence>
<comment type="cofactor">
    <cofactor evidence="1 10">
        <name>heme</name>
        <dbReference type="ChEBI" id="CHEBI:30413"/>
    </cofactor>
</comment>
<evidence type="ECO:0000256" key="8">
    <source>
        <dbReference type="ARBA" id="ARBA00023004"/>
    </source>
</evidence>
<evidence type="ECO:0000256" key="1">
    <source>
        <dbReference type="ARBA" id="ARBA00001971"/>
    </source>
</evidence>
<reference evidence="12" key="1">
    <citation type="submission" date="2023-03" db="EMBL/GenBank/DDBJ databases">
        <authorList>
            <person name="Julca I."/>
        </authorList>
    </citation>
    <scope>NUCLEOTIDE SEQUENCE</scope>
</reference>
<accession>A0AAV1C3W5</accession>
<dbReference type="PANTHER" id="PTHR24286:SF221">
    <property type="entry name" value="TAXADIENE 5-ALPHA HYDROXYLASE"/>
    <property type="match status" value="1"/>
</dbReference>
<keyword evidence="10 11" id="KW-0349">Heme</keyword>
<dbReference type="GO" id="GO:0016712">
    <property type="term" value="F:oxidoreductase activity, acting on paired donors, with incorporation or reduction of molecular oxygen, reduced flavin or flavoprotein as one donor, and incorporation of one atom of oxygen"/>
    <property type="evidence" value="ECO:0007669"/>
    <property type="project" value="UniProtKB-ARBA"/>
</dbReference>
<feature type="binding site" description="axial binding residue" evidence="10">
    <location>
        <position position="430"/>
    </location>
    <ligand>
        <name>heme</name>
        <dbReference type="ChEBI" id="CHEBI:30413"/>
    </ligand>
    <ligandPart>
        <name>Fe</name>
        <dbReference type="ChEBI" id="CHEBI:18248"/>
    </ligandPart>
</feature>
<dbReference type="InterPro" id="IPR002401">
    <property type="entry name" value="Cyt_P450_E_grp-I"/>
</dbReference>
<name>A0AAV1C3W5_OLDCO</name>
<dbReference type="GO" id="GO:0020037">
    <property type="term" value="F:heme binding"/>
    <property type="evidence" value="ECO:0007669"/>
    <property type="project" value="InterPro"/>
</dbReference>
<dbReference type="PRINTS" id="PR00463">
    <property type="entry name" value="EP450I"/>
</dbReference>
<evidence type="ECO:0000256" key="9">
    <source>
        <dbReference type="ARBA" id="ARBA00023136"/>
    </source>
</evidence>
<evidence type="ECO:0000313" key="13">
    <source>
        <dbReference type="Proteomes" id="UP001161247"/>
    </source>
</evidence>
<dbReference type="PRINTS" id="PR00385">
    <property type="entry name" value="P450"/>
</dbReference>
<dbReference type="GO" id="GO:0016125">
    <property type="term" value="P:sterol metabolic process"/>
    <property type="evidence" value="ECO:0007669"/>
    <property type="project" value="TreeGrafter"/>
</dbReference>
<dbReference type="GO" id="GO:0005506">
    <property type="term" value="F:iron ion binding"/>
    <property type="evidence" value="ECO:0007669"/>
    <property type="project" value="InterPro"/>
</dbReference>
<evidence type="ECO:0000256" key="11">
    <source>
        <dbReference type="RuleBase" id="RU000461"/>
    </source>
</evidence>
<evidence type="ECO:0000256" key="2">
    <source>
        <dbReference type="ARBA" id="ARBA00004167"/>
    </source>
</evidence>
<evidence type="ECO:0000256" key="5">
    <source>
        <dbReference type="ARBA" id="ARBA00022723"/>
    </source>
</evidence>
<evidence type="ECO:0000256" key="6">
    <source>
        <dbReference type="ARBA" id="ARBA00022989"/>
    </source>
</evidence>
<keyword evidence="4" id="KW-0812">Transmembrane</keyword>
<sequence length="483" mass="55160">MAFDLNSLQPLLLSLAIALTAFALFLSRHKKLLLCHRSKKQLPPGELGFPWIGETLDFYKAQKNNKMYQQFVQPRIQKYGKTFKTKLMGSPTVVVSGAEANKFFLSNEFKLVVSSWPSSSVQLMGSDSIMEKQGEAHRHIRGIIATSLSNSGLESMVPKICQTVESHFEAHWKGQDIISLYRKTRVLTFTIVLECMMGIEVKPNMLGVFERVLEGAFSLPLNFPGSVFWRAKKARKEIEKMLLTIVRQKREEIESQQSVGGEGGVLIFRLIMALIRDEMTEKEVVDNVVLLVFAAHDTTSFAIAMTFRMLAHHPDCYSRLLQEHVEIQKNKKPGEFLALEDIKKMNYTWQVARESMRLFPPIFGSFRKAIVDIEYDGYIIPKGWKVLWTAYGTHYESEYFEDPLSFNPSRFEEPIQPYAYLPFGGGPRQCAGYQLAKLNILILIHLVVTQYDWSLVNPEEPILVDPLPFPSQGMPIRISPKLQ</sequence>
<organism evidence="12 13">
    <name type="scientific">Oldenlandia corymbosa var. corymbosa</name>
    <dbReference type="NCBI Taxonomy" id="529605"/>
    <lineage>
        <taxon>Eukaryota</taxon>
        <taxon>Viridiplantae</taxon>
        <taxon>Streptophyta</taxon>
        <taxon>Embryophyta</taxon>
        <taxon>Tracheophyta</taxon>
        <taxon>Spermatophyta</taxon>
        <taxon>Magnoliopsida</taxon>
        <taxon>eudicotyledons</taxon>
        <taxon>Gunneridae</taxon>
        <taxon>Pentapetalae</taxon>
        <taxon>asterids</taxon>
        <taxon>lamiids</taxon>
        <taxon>Gentianales</taxon>
        <taxon>Rubiaceae</taxon>
        <taxon>Rubioideae</taxon>
        <taxon>Spermacoceae</taxon>
        <taxon>Hedyotis-Oldenlandia complex</taxon>
        <taxon>Oldenlandia</taxon>
    </lineage>
</organism>
<comment type="similarity">
    <text evidence="3 11">Belongs to the cytochrome P450 family.</text>
</comment>
<dbReference type="GO" id="GO:0016020">
    <property type="term" value="C:membrane"/>
    <property type="evidence" value="ECO:0007669"/>
    <property type="project" value="UniProtKB-SubCell"/>
</dbReference>
<keyword evidence="11" id="KW-0503">Monooxygenase</keyword>
<proteinExistence type="inferred from homology"/>
<dbReference type="AlphaFoldDB" id="A0AAV1C3W5"/>
<dbReference type="InterPro" id="IPR001128">
    <property type="entry name" value="Cyt_P450"/>
</dbReference>